<dbReference type="Gene3D" id="1.10.10.10">
    <property type="entry name" value="Winged helix-like DNA-binding domain superfamily/Winged helix DNA-binding domain"/>
    <property type="match status" value="1"/>
</dbReference>
<keyword evidence="4" id="KW-0804">Transcription</keyword>
<name>A0A8G0ZWV1_9RHOB</name>
<dbReference type="InterPro" id="IPR036390">
    <property type="entry name" value="WH_DNA-bd_sf"/>
</dbReference>
<dbReference type="KEGG" id="nsm:JO391_01970"/>
<evidence type="ECO:0000256" key="4">
    <source>
        <dbReference type="ARBA" id="ARBA00023163"/>
    </source>
</evidence>
<dbReference type="PROSITE" id="PS51000">
    <property type="entry name" value="HTH_DEOR_2"/>
    <property type="match status" value="1"/>
</dbReference>
<keyword evidence="1" id="KW-0678">Repressor</keyword>
<dbReference type="PRINTS" id="PR00037">
    <property type="entry name" value="HTHLACR"/>
</dbReference>
<dbReference type="InterPro" id="IPR036388">
    <property type="entry name" value="WH-like_DNA-bd_sf"/>
</dbReference>
<dbReference type="SUPFAM" id="SSF46785">
    <property type="entry name" value="Winged helix' DNA-binding domain"/>
    <property type="match status" value="1"/>
</dbReference>
<evidence type="ECO:0000259" key="5">
    <source>
        <dbReference type="PROSITE" id="PS51000"/>
    </source>
</evidence>
<sequence>MSSKRHGAILKLLEGRGSLSVTALSQELGVSTETVRRDIRALVDTGAAVRVHGAVGLAGQMGEAPFDRRMRENAEAKRRIARAMAQRIADGASLMLDTGTTTSFLARELLGHRRLTVVTNSSDVARTLATVNGNRVFMAGGELRGDSGAALGASALAFIRDFTVEHSIISAGAVDAGGVMDFDLHEAEFARVALGCGARRAVLTDASKFGRRGFIRVGGFDLLDEVVTDRPPPTDVAQAMASGGAALVLAEAAEPQVAALG</sequence>
<dbReference type="InterPro" id="IPR014036">
    <property type="entry name" value="DeoR-like_C"/>
</dbReference>
<dbReference type="Gene3D" id="3.40.50.1360">
    <property type="match status" value="1"/>
</dbReference>
<dbReference type="PROSITE" id="PS00894">
    <property type="entry name" value="HTH_DEOR_1"/>
    <property type="match status" value="1"/>
</dbReference>
<dbReference type="Pfam" id="PF00455">
    <property type="entry name" value="DeoRC"/>
    <property type="match status" value="1"/>
</dbReference>
<dbReference type="InterPro" id="IPR001034">
    <property type="entry name" value="DeoR_HTH"/>
</dbReference>
<protein>
    <submittedName>
        <fullName evidence="6">DeoR/GlpR transcriptional regulator</fullName>
    </submittedName>
</protein>
<proteinExistence type="predicted"/>
<dbReference type="Proteomes" id="UP000826300">
    <property type="component" value="Chromosome"/>
</dbReference>
<reference evidence="6" key="1">
    <citation type="submission" date="2021-02" db="EMBL/GenBank/DDBJ databases">
        <title>Rhodobacter shimadae sp. nov., an aerobic anoxygenic phototrophic bacterium isolated from a hot spring.</title>
        <authorList>
            <person name="Muramatsu S."/>
            <person name="Haruta S."/>
            <person name="Hirose S."/>
            <person name="Hanada S."/>
        </authorList>
    </citation>
    <scope>NUCLEOTIDE SEQUENCE</scope>
    <source>
        <strain evidence="6">N10</strain>
    </source>
</reference>
<dbReference type="Pfam" id="PF08220">
    <property type="entry name" value="HTH_DeoR"/>
    <property type="match status" value="1"/>
</dbReference>
<evidence type="ECO:0000256" key="1">
    <source>
        <dbReference type="ARBA" id="ARBA00022491"/>
    </source>
</evidence>
<dbReference type="SUPFAM" id="SSF100950">
    <property type="entry name" value="NagB/RpiA/CoA transferase-like"/>
    <property type="match status" value="1"/>
</dbReference>
<dbReference type="GO" id="GO:0003677">
    <property type="term" value="F:DNA binding"/>
    <property type="evidence" value="ECO:0007669"/>
    <property type="project" value="UniProtKB-KW"/>
</dbReference>
<dbReference type="SMART" id="SM00420">
    <property type="entry name" value="HTH_DEOR"/>
    <property type="match status" value="1"/>
</dbReference>
<keyword evidence="3" id="KW-0238">DNA-binding</keyword>
<keyword evidence="7" id="KW-1185">Reference proteome</keyword>
<accession>A0A8G0ZWV1</accession>
<organism evidence="6 7">
    <name type="scientific">Neotabrizicola shimadae</name>
    <dbReference type="NCBI Taxonomy" id="2807096"/>
    <lineage>
        <taxon>Bacteria</taxon>
        <taxon>Pseudomonadati</taxon>
        <taxon>Pseudomonadota</taxon>
        <taxon>Alphaproteobacteria</taxon>
        <taxon>Rhodobacterales</taxon>
        <taxon>Paracoccaceae</taxon>
        <taxon>Neotabrizicola</taxon>
    </lineage>
</organism>
<keyword evidence="2" id="KW-0805">Transcription regulation</keyword>
<dbReference type="AlphaFoldDB" id="A0A8G0ZWV1"/>
<dbReference type="PANTHER" id="PTHR30363:SF4">
    <property type="entry name" value="GLYCEROL-3-PHOSPHATE REGULON REPRESSOR"/>
    <property type="match status" value="1"/>
</dbReference>
<dbReference type="RefSeq" id="WP_220662542.1">
    <property type="nucleotide sequence ID" value="NZ_CP069370.1"/>
</dbReference>
<evidence type="ECO:0000256" key="3">
    <source>
        <dbReference type="ARBA" id="ARBA00023125"/>
    </source>
</evidence>
<dbReference type="EMBL" id="CP069370">
    <property type="protein sequence ID" value="QYZ70326.1"/>
    <property type="molecule type" value="Genomic_DNA"/>
</dbReference>
<dbReference type="GO" id="GO:0003700">
    <property type="term" value="F:DNA-binding transcription factor activity"/>
    <property type="evidence" value="ECO:0007669"/>
    <property type="project" value="InterPro"/>
</dbReference>
<gene>
    <name evidence="6" type="ORF">JO391_01970</name>
</gene>
<evidence type="ECO:0000256" key="2">
    <source>
        <dbReference type="ARBA" id="ARBA00023015"/>
    </source>
</evidence>
<feature type="domain" description="HTH deoR-type" evidence="5">
    <location>
        <begin position="2"/>
        <end position="57"/>
    </location>
</feature>
<evidence type="ECO:0000313" key="6">
    <source>
        <dbReference type="EMBL" id="QYZ70326.1"/>
    </source>
</evidence>
<dbReference type="SMART" id="SM01134">
    <property type="entry name" value="DeoRC"/>
    <property type="match status" value="1"/>
</dbReference>
<dbReference type="InterPro" id="IPR050313">
    <property type="entry name" value="Carb_Metab_HTH_regulators"/>
</dbReference>
<evidence type="ECO:0000313" key="7">
    <source>
        <dbReference type="Proteomes" id="UP000826300"/>
    </source>
</evidence>
<dbReference type="InterPro" id="IPR018356">
    <property type="entry name" value="Tscrpt_reg_HTH_DeoR_CS"/>
</dbReference>
<dbReference type="InterPro" id="IPR037171">
    <property type="entry name" value="NagB/RpiA_transferase-like"/>
</dbReference>
<dbReference type="PANTHER" id="PTHR30363">
    <property type="entry name" value="HTH-TYPE TRANSCRIPTIONAL REGULATOR SRLR-RELATED"/>
    <property type="match status" value="1"/>
</dbReference>